<dbReference type="PANTHER" id="PTHR21136">
    <property type="entry name" value="SNARE PROTEINS"/>
    <property type="match status" value="1"/>
</dbReference>
<dbReference type="SUPFAM" id="SSF64356">
    <property type="entry name" value="SNARE-like"/>
    <property type="match status" value="1"/>
</dbReference>
<dbReference type="PROSITE" id="PS50892">
    <property type="entry name" value="V_SNARE"/>
    <property type="match status" value="1"/>
</dbReference>
<evidence type="ECO:0000259" key="12">
    <source>
        <dbReference type="PROSITE" id="PS50892"/>
    </source>
</evidence>
<dbReference type="Proteomes" id="UP000283383">
    <property type="component" value="Unassembled WGS sequence"/>
</dbReference>
<keyword evidence="6 10" id="KW-0472">Membrane</keyword>
<feature type="domain" description="Longin" evidence="11">
    <location>
        <begin position="10"/>
        <end position="136"/>
    </location>
</feature>
<keyword evidence="4" id="KW-0653">Protein transport</keyword>
<dbReference type="PANTHER" id="PTHR21136:SF168">
    <property type="entry name" value="VESICLE-ASSOCIATED MEMBRANE PROTEIN 9"/>
    <property type="match status" value="1"/>
</dbReference>
<evidence type="ECO:0000256" key="6">
    <source>
        <dbReference type="ARBA" id="ARBA00023136"/>
    </source>
</evidence>
<dbReference type="GO" id="GO:0016192">
    <property type="term" value="P:vesicle-mediated transport"/>
    <property type="evidence" value="ECO:0007669"/>
    <property type="project" value="InterPro"/>
</dbReference>
<dbReference type="InterPro" id="IPR011012">
    <property type="entry name" value="Longin-like_dom_sf"/>
</dbReference>
<protein>
    <recommendedName>
        <fullName evidence="7">Synaptobrevin homolog YKT6</fullName>
    </recommendedName>
</protein>
<evidence type="ECO:0000256" key="5">
    <source>
        <dbReference type="ARBA" id="ARBA00022989"/>
    </source>
</evidence>
<dbReference type="GO" id="GO:0012505">
    <property type="term" value="C:endomembrane system"/>
    <property type="evidence" value="ECO:0007669"/>
    <property type="project" value="UniProtKB-SubCell"/>
</dbReference>
<dbReference type="InterPro" id="IPR001388">
    <property type="entry name" value="Synaptobrevin-like"/>
</dbReference>
<keyword evidence="14" id="KW-1185">Reference proteome</keyword>
<evidence type="ECO:0000256" key="9">
    <source>
        <dbReference type="PROSITE-ProRule" id="PRU00290"/>
    </source>
</evidence>
<dbReference type="Gene3D" id="3.30.450.50">
    <property type="entry name" value="Longin domain"/>
    <property type="match status" value="1"/>
</dbReference>
<keyword evidence="3 10" id="KW-0812">Transmembrane</keyword>
<dbReference type="GO" id="GO:0005737">
    <property type="term" value="C:cytoplasm"/>
    <property type="evidence" value="ECO:0007669"/>
    <property type="project" value="UniProtKB-ARBA"/>
</dbReference>
<accession>A0A420I6Z6</accession>
<evidence type="ECO:0000256" key="2">
    <source>
        <dbReference type="ARBA" id="ARBA00022448"/>
    </source>
</evidence>
<evidence type="ECO:0000256" key="8">
    <source>
        <dbReference type="ARBA" id="ARBA00046280"/>
    </source>
</evidence>
<dbReference type="InterPro" id="IPR042855">
    <property type="entry name" value="V_SNARE_CC"/>
</dbReference>
<evidence type="ECO:0000256" key="3">
    <source>
        <dbReference type="ARBA" id="ARBA00022692"/>
    </source>
</evidence>
<dbReference type="STRING" id="62708.A0A420I6Z6"/>
<dbReference type="PROSITE" id="PS50859">
    <property type="entry name" value="LONGIN"/>
    <property type="match status" value="1"/>
</dbReference>
<evidence type="ECO:0000259" key="11">
    <source>
        <dbReference type="PROSITE" id="PS50859"/>
    </source>
</evidence>
<keyword evidence="2" id="KW-0813">Transport</keyword>
<evidence type="ECO:0000256" key="1">
    <source>
        <dbReference type="ARBA" id="ARBA00008025"/>
    </source>
</evidence>
<organism evidence="13 14">
    <name type="scientific">Golovinomyces cichoracearum</name>
    <dbReference type="NCBI Taxonomy" id="62708"/>
    <lineage>
        <taxon>Eukaryota</taxon>
        <taxon>Fungi</taxon>
        <taxon>Dikarya</taxon>
        <taxon>Ascomycota</taxon>
        <taxon>Pezizomycotina</taxon>
        <taxon>Leotiomycetes</taxon>
        <taxon>Erysiphales</taxon>
        <taxon>Erysiphaceae</taxon>
        <taxon>Golovinomyces</taxon>
    </lineage>
</organism>
<dbReference type="AlphaFoldDB" id="A0A420I6Z6"/>
<dbReference type="Gene3D" id="1.20.5.110">
    <property type="match status" value="1"/>
</dbReference>
<dbReference type="Pfam" id="PF13774">
    <property type="entry name" value="Longin"/>
    <property type="match status" value="1"/>
</dbReference>
<feature type="transmembrane region" description="Helical" evidence="10">
    <location>
        <begin position="210"/>
        <end position="229"/>
    </location>
</feature>
<dbReference type="InterPro" id="IPR051097">
    <property type="entry name" value="Synaptobrevin-like_transport"/>
</dbReference>
<keyword evidence="5 10" id="KW-1133">Transmembrane helix</keyword>
<evidence type="ECO:0000256" key="4">
    <source>
        <dbReference type="ARBA" id="ARBA00022927"/>
    </source>
</evidence>
<evidence type="ECO:0000256" key="10">
    <source>
        <dbReference type="SAM" id="Phobius"/>
    </source>
</evidence>
<comment type="similarity">
    <text evidence="1">Belongs to the synaptobrevin family.</text>
</comment>
<dbReference type="SMART" id="SM01270">
    <property type="entry name" value="Longin"/>
    <property type="match status" value="1"/>
</dbReference>
<dbReference type="FunFam" id="1.20.5.110:FF:000004">
    <property type="entry name" value="Vesicle-associated membrane protein 7"/>
    <property type="match status" value="1"/>
</dbReference>
<dbReference type="CDD" id="cd14824">
    <property type="entry name" value="Longin"/>
    <property type="match status" value="1"/>
</dbReference>
<comment type="caution">
    <text evidence="13">The sequence shown here is derived from an EMBL/GenBank/DDBJ whole genome shotgun (WGS) entry which is preliminary data.</text>
</comment>
<dbReference type="FunFam" id="3.30.450.50:FF:000017">
    <property type="entry name" value="Synaptobrevin-like protein Sybl1"/>
    <property type="match status" value="1"/>
</dbReference>
<dbReference type="SUPFAM" id="SSF58038">
    <property type="entry name" value="SNARE fusion complex"/>
    <property type="match status" value="1"/>
</dbReference>
<evidence type="ECO:0000313" key="13">
    <source>
        <dbReference type="EMBL" id="RKF65428.1"/>
    </source>
</evidence>
<dbReference type="PRINTS" id="PR00219">
    <property type="entry name" value="SYNAPTOBREVN"/>
</dbReference>
<reference evidence="13 14" key="1">
    <citation type="journal article" date="2018" name="BMC Genomics">
        <title>Comparative genome analyses reveal sequence features reflecting distinct modes of host-adaptation between dicot and monocot powdery mildew.</title>
        <authorList>
            <person name="Wu Y."/>
            <person name="Ma X."/>
            <person name="Pan Z."/>
            <person name="Kale S.D."/>
            <person name="Song Y."/>
            <person name="King H."/>
            <person name="Zhang Q."/>
            <person name="Presley C."/>
            <person name="Deng X."/>
            <person name="Wei C.I."/>
            <person name="Xiao S."/>
        </authorList>
    </citation>
    <scope>NUCLEOTIDE SEQUENCE [LARGE SCALE GENOMIC DNA]</scope>
    <source>
        <strain evidence="13">UMSG3</strain>
    </source>
</reference>
<proteinExistence type="inferred from homology"/>
<keyword evidence="9" id="KW-0175">Coiled coil</keyword>
<dbReference type="EMBL" id="MCBQ01012200">
    <property type="protein sequence ID" value="RKF65428.1"/>
    <property type="molecule type" value="Genomic_DNA"/>
</dbReference>
<dbReference type="InterPro" id="IPR010908">
    <property type="entry name" value="Longin_dom"/>
</dbReference>
<gene>
    <name evidence="13" type="ORF">GcM3_121004</name>
</gene>
<dbReference type="GO" id="GO:0015031">
    <property type="term" value="P:protein transport"/>
    <property type="evidence" value="ECO:0007669"/>
    <property type="project" value="UniProtKB-KW"/>
</dbReference>
<name>A0A420I6Z6_9PEZI</name>
<dbReference type="Pfam" id="PF00957">
    <property type="entry name" value="Synaptobrevin"/>
    <property type="match status" value="1"/>
</dbReference>
<comment type="subcellular location">
    <subcellularLocation>
        <location evidence="8">Endomembrane system</location>
        <topology evidence="8">Single-pass type IV membrane protein</topology>
    </subcellularLocation>
</comment>
<sequence>MASSLTQTSLIYACIAYETTILTEHTTSAAFQSSSLVSLILPKVPHNTPQKLTYTLNSNFIHYIADAPSEYPPDASAGGLTYLVVANSSLGRRIPFSFLHEIKKRFLEKYPVEATDFSALPNYGTGSFNSELKNLMVEYATTKTVKQDAIQNLQGEVDNVRGIMSQNIDSLLERGERIDLLIDKTDKLGGTAHDFRIRTRGIRRQMRWNYVKLTCLLVTIIVILVYLLVGFACGLPGWSKCISHST</sequence>
<evidence type="ECO:0000256" key="7">
    <source>
        <dbReference type="ARBA" id="ARBA00026133"/>
    </source>
</evidence>
<dbReference type="GO" id="GO:0016020">
    <property type="term" value="C:membrane"/>
    <property type="evidence" value="ECO:0007669"/>
    <property type="project" value="InterPro"/>
</dbReference>
<evidence type="ECO:0000313" key="14">
    <source>
        <dbReference type="Proteomes" id="UP000283383"/>
    </source>
</evidence>
<feature type="domain" description="V-SNARE coiled-coil homology" evidence="12">
    <location>
        <begin position="149"/>
        <end position="209"/>
    </location>
</feature>